<comment type="function">
    <text evidence="1 9">This protein is a component of the acetyl coenzyme A carboxylase complex; first, biotin carboxylase catalyzes the carboxylation of the carrier protein and then the transcarboxylase transfers the carboxyl group to form malonyl-CoA.</text>
</comment>
<dbReference type="GO" id="GO:0006633">
    <property type="term" value="P:fatty acid biosynthetic process"/>
    <property type="evidence" value="ECO:0007669"/>
    <property type="project" value="UniProtKB-UniPathway"/>
</dbReference>
<dbReference type="InterPro" id="IPR050709">
    <property type="entry name" value="Biotin_Carboxyl_Carrier/Decarb"/>
</dbReference>
<comment type="pathway">
    <text evidence="2 9">Lipid metabolism; fatty acid biosynthesis.</text>
</comment>
<dbReference type="PROSITE" id="PS50968">
    <property type="entry name" value="BIOTINYL_LIPOYL"/>
    <property type="match status" value="1"/>
</dbReference>
<dbReference type="AlphaFoldDB" id="A0A512JJT4"/>
<dbReference type="InterPro" id="IPR011053">
    <property type="entry name" value="Single_hybrid_motif"/>
</dbReference>
<keyword evidence="4 9" id="KW-0444">Lipid biosynthesis</keyword>
<dbReference type="UniPathway" id="UPA00094"/>
<dbReference type="InterPro" id="IPR001882">
    <property type="entry name" value="Biotin_BS"/>
</dbReference>
<dbReference type="Pfam" id="PF00364">
    <property type="entry name" value="Biotin_lipoyl"/>
    <property type="match status" value="1"/>
</dbReference>
<evidence type="ECO:0000256" key="3">
    <source>
        <dbReference type="ARBA" id="ARBA00017562"/>
    </source>
</evidence>
<evidence type="ECO:0000256" key="5">
    <source>
        <dbReference type="ARBA" id="ARBA00022832"/>
    </source>
</evidence>
<evidence type="ECO:0000256" key="8">
    <source>
        <dbReference type="ARBA" id="ARBA00023267"/>
    </source>
</evidence>
<dbReference type="NCBIfam" id="TIGR00531">
    <property type="entry name" value="BCCP"/>
    <property type="match status" value="1"/>
</dbReference>
<dbReference type="FunFam" id="2.40.50.100:FF:000003">
    <property type="entry name" value="Acetyl-CoA carboxylase biotin carboxyl carrier protein"/>
    <property type="match status" value="1"/>
</dbReference>
<organism evidence="11 12">
    <name type="scientific">Methylobacterium gnaphalii</name>
    <dbReference type="NCBI Taxonomy" id="1010610"/>
    <lineage>
        <taxon>Bacteria</taxon>
        <taxon>Pseudomonadati</taxon>
        <taxon>Pseudomonadota</taxon>
        <taxon>Alphaproteobacteria</taxon>
        <taxon>Hyphomicrobiales</taxon>
        <taxon>Methylobacteriaceae</taxon>
        <taxon>Methylobacterium</taxon>
    </lineage>
</organism>
<keyword evidence="5 9" id="KW-0276">Fatty acid metabolism</keyword>
<proteinExistence type="predicted"/>
<evidence type="ECO:0000256" key="4">
    <source>
        <dbReference type="ARBA" id="ARBA00022516"/>
    </source>
</evidence>
<keyword evidence="7 9" id="KW-0275">Fatty acid biosynthesis</keyword>
<evidence type="ECO:0000256" key="1">
    <source>
        <dbReference type="ARBA" id="ARBA00003761"/>
    </source>
</evidence>
<keyword evidence="12" id="KW-1185">Reference proteome</keyword>
<feature type="domain" description="Lipoyl-binding" evidence="10">
    <location>
        <begin position="85"/>
        <end position="161"/>
    </location>
</feature>
<dbReference type="PANTHER" id="PTHR45266:SF3">
    <property type="entry name" value="OXALOACETATE DECARBOXYLASE ALPHA CHAIN"/>
    <property type="match status" value="1"/>
</dbReference>
<evidence type="ECO:0000256" key="6">
    <source>
        <dbReference type="ARBA" id="ARBA00023098"/>
    </source>
</evidence>
<dbReference type="Gene3D" id="2.40.50.100">
    <property type="match status" value="1"/>
</dbReference>
<reference evidence="11 12" key="1">
    <citation type="submission" date="2019-07" db="EMBL/GenBank/DDBJ databases">
        <title>Whole genome shotgun sequence of Methylobacterium gnaphalii NBRC 107716.</title>
        <authorList>
            <person name="Hosoyama A."/>
            <person name="Uohara A."/>
            <person name="Ohji S."/>
            <person name="Ichikawa N."/>
        </authorList>
    </citation>
    <scope>NUCLEOTIDE SEQUENCE [LARGE SCALE GENOMIC DNA]</scope>
    <source>
        <strain evidence="11 12">NBRC 107716</strain>
    </source>
</reference>
<gene>
    <name evidence="11" type="primary">accB</name>
    <name evidence="11" type="ORF">MGN01_20700</name>
</gene>
<dbReference type="InterPro" id="IPR000089">
    <property type="entry name" value="Biotin_lipoyl"/>
</dbReference>
<dbReference type="GO" id="GO:0003989">
    <property type="term" value="F:acetyl-CoA carboxylase activity"/>
    <property type="evidence" value="ECO:0007669"/>
    <property type="project" value="InterPro"/>
</dbReference>
<keyword evidence="6 9" id="KW-0443">Lipid metabolism</keyword>
<evidence type="ECO:0000256" key="2">
    <source>
        <dbReference type="ARBA" id="ARBA00005194"/>
    </source>
</evidence>
<dbReference type="RefSeq" id="WP_147046505.1">
    <property type="nucleotide sequence ID" value="NZ_BJZV01000009.1"/>
</dbReference>
<dbReference type="EMBL" id="BJZV01000009">
    <property type="protein sequence ID" value="GEP10225.1"/>
    <property type="molecule type" value="Genomic_DNA"/>
</dbReference>
<evidence type="ECO:0000256" key="7">
    <source>
        <dbReference type="ARBA" id="ARBA00023160"/>
    </source>
</evidence>
<evidence type="ECO:0000259" key="10">
    <source>
        <dbReference type="PROSITE" id="PS50968"/>
    </source>
</evidence>
<sequence>MAKNEPFDPDLVRELARMVAETDLTEIEVEKGDLRIRVARKIEQIAVQVAPAAAPVAAAAPAPAAIASASAPGTPAAPAKGGAHPGAVPSPMVGTAYLRPSPEAKPFVEVGSKVAAGDKVLLVEAMKTFNEIVAPRAGTVTAIFVEDGTPVEFGEALMVIE</sequence>
<dbReference type="CDD" id="cd06850">
    <property type="entry name" value="biotinyl_domain"/>
    <property type="match status" value="1"/>
</dbReference>
<dbReference type="PROSITE" id="PS00188">
    <property type="entry name" value="BIOTIN"/>
    <property type="match status" value="1"/>
</dbReference>
<name>A0A512JJT4_9HYPH</name>
<keyword evidence="8 9" id="KW-0092">Biotin</keyword>
<dbReference type="SUPFAM" id="SSF51230">
    <property type="entry name" value="Single hybrid motif"/>
    <property type="match status" value="1"/>
</dbReference>
<protein>
    <recommendedName>
        <fullName evidence="3 9">Biotin carboxyl carrier protein of acetyl-CoA carboxylase</fullName>
    </recommendedName>
</protein>
<dbReference type="Proteomes" id="UP000321750">
    <property type="component" value="Unassembled WGS sequence"/>
</dbReference>
<dbReference type="OrthoDB" id="9811735at2"/>
<accession>A0A512JJT4</accession>
<evidence type="ECO:0000313" key="12">
    <source>
        <dbReference type="Proteomes" id="UP000321750"/>
    </source>
</evidence>
<evidence type="ECO:0000313" key="11">
    <source>
        <dbReference type="EMBL" id="GEP10225.1"/>
    </source>
</evidence>
<comment type="caution">
    <text evidence="11">The sequence shown here is derived from an EMBL/GenBank/DDBJ whole genome shotgun (WGS) entry which is preliminary data.</text>
</comment>
<dbReference type="PRINTS" id="PR01071">
    <property type="entry name" value="ACOABIOTINCC"/>
</dbReference>
<evidence type="ECO:0000256" key="9">
    <source>
        <dbReference type="RuleBase" id="RU364072"/>
    </source>
</evidence>
<dbReference type="InterPro" id="IPR001249">
    <property type="entry name" value="AcCoA_biotinCC"/>
</dbReference>
<dbReference type="GO" id="GO:0009317">
    <property type="term" value="C:acetyl-CoA carboxylase complex"/>
    <property type="evidence" value="ECO:0007669"/>
    <property type="project" value="InterPro"/>
</dbReference>
<dbReference type="PANTHER" id="PTHR45266">
    <property type="entry name" value="OXALOACETATE DECARBOXYLASE ALPHA CHAIN"/>
    <property type="match status" value="1"/>
</dbReference>